<dbReference type="RefSeq" id="WP_160762444.1">
    <property type="nucleotide sequence ID" value="NZ_WUPT01000001.1"/>
</dbReference>
<accession>A0A7C9MBK3</accession>
<organism evidence="7 8">
    <name type="scientific">Kangsaoukella pontilimi</name>
    <dbReference type="NCBI Taxonomy" id="2691042"/>
    <lineage>
        <taxon>Bacteria</taxon>
        <taxon>Pseudomonadati</taxon>
        <taxon>Pseudomonadota</taxon>
        <taxon>Alphaproteobacteria</taxon>
        <taxon>Rhodobacterales</taxon>
        <taxon>Paracoccaceae</taxon>
        <taxon>Kangsaoukella</taxon>
    </lineage>
</organism>
<dbReference type="Proteomes" id="UP000480350">
    <property type="component" value="Unassembled WGS sequence"/>
</dbReference>
<keyword evidence="8" id="KW-1185">Reference proteome</keyword>
<dbReference type="GO" id="GO:0015171">
    <property type="term" value="F:amino acid transmembrane transporter activity"/>
    <property type="evidence" value="ECO:0007669"/>
    <property type="project" value="TreeGrafter"/>
</dbReference>
<evidence type="ECO:0000256" key="1">
    <source>
        <dbReference type="ARBA" id="ARBA00004651"/>
    </source>
</evidence>
<comment type="caution">
    <text evidence="7">The sequence shown here is derived from an EMBL/GenBank/DDBJ whole genome shotgun (WGS) entry which is preliminary data.</text>
</comment>
<name>A0A7C9MBK3_9RHOB</name>
<reference evidence="7 8" key="1">
    <citation type="submission" date="2019-12" db="EMBL/GenBank/DDBJ databases">
        <authorList>
            <person name="Lee S.D."/>
        </authorList>
    </citation>
    <scope>NUCLEOTIDE SEQUENCE [LARGE SCALE GENOMIC DNA]</scope>
    <source>
        <strain evidence="7 8">GH1-50</strain>
    </source>
</reference>
<evidence type="ECO:0000313" key="8">
    <source>
        <dbReference type="Proteomes" id="UP000480350"/>
    </source>
</evidence>
<keyword evidence="4 6" id="KW-1133">Transmembrane helix</keyword>
<dbReference type="GO" id="GO:0005886">
    <property type="term" value="C:plasma membrane"/>
    <property type="evidence" value="ECO:0007669"/>
    <property type="project" value="UniProtKB-SubCell"/>
</dbReference>
<evidence type="ECO:0000256" key="3">
    <source>
        <dbReference type="ARBA" id="ARBA00022692"/>
    </source>
</evidence>
<evidence type="ECO:0000256" key="5">
    <source>
        <dbReference type="ARBA" id="ARBA00023136"/>
    </source>
</evidence>
<feature type="transmembrane region" description="Helical" evidence="6">
    <location>
        <begin position="35"/>
        <end position="61"/>
    </location>
</feature>
<reference evidence="7 8" key="2">
    <citation type="submission" date="2020-03" db="EMBL/GenBank/DDBJ databases">
        <title>Kangsaoukella pontilimi gen. nov., sp. nov., a new member of the family Rhodobacteraceae isolated from a tidal mudflat.</title>
        <authorList>
            <person name="Kim I.S."/>
        </authorList>
    </citation>
    <scope>NUCLEOTIDE SEQUENCE [LARGE SCALE GENOMIC DNA]</scope>
    <source>
        <strain evidence="7 8">GH1-50</strain>
    </source>
</reference>
<evidence type="ECO:0000256" key="2">
    <source>
        <dbReference type="ARBA" id="ARBA00022475"/>
    </source>
</evidence>
<feature type="transmembrane region" description="Helical" evidence="6">
    <location>
        <begin position="73"/>
        <end position="90"/>
    </location>
</feature>
<evidence type="ECO:0000256" key="6">
    <source>
        <dbReference type="SAM" id="Phobius"/>
    </source>
</evidence>
<proteinExistence type="predicted"/>
<dbReference type="EMBL" id="WUPT01000001">
    <property type="protein sequence ID" value="MXQ06512.1"/>
    <property type="molecule type" value="Genomic_DNA"/>
</dbReference>
<keyword evidence="2" id="KW-1003">Cell membrane</keyword>
<sequence length="199" mass="20311">MGAYLAGFALSASLILAIGAQNAFVLRQGLKGSHVGLVVAICCLSEFILIFAGVAGFGALVGAVPEAERWIKWAGAGFLAVYGAMSLRAALGPPKALDPAANGVESAGRAAATCLALTWLNPHVYLDTVVFLGSVASGYGAGRWAFGTGAFSASAVFFLALGYGARLLQPVFASPTAWRVLDGGMALLMWSLAVLLVTS</sequence>
<dbReference type="PANTHER" id="PTHR30086">
    <property type="entry name" value="ARGININE EXPORTER PROTEIN ARGO"/>
    <property type="match status" value="1"/>
</dbReference>
<evidence type="ECO:0000313" key="7">
    <source>
        <dbReference type="EMBL" id="MXQ06512.1"/>
    </source>
</evidence>
<feature type="transmembrane region" description="Helical" evidence="6">
    <location>
        <begin position="144"/>
        <end position="165"/>
    </location>
</feature>
<keyword evidence="5 6" id="KW-0472">Membrane</keyword>
<dbReference type="Pfam" id="PF01810">
    <property type="entry name" value="LysE"/>
    <property type="match status" value="1"/>
</dbReference>
<protein>
    <submittedName>
        <fullName evidence="7">LysE family transporter</fullName>
    </submittedName>
</protein>
<evidence type="ECO:0000256" key="4">
    <source>
        <dbReference type="ARBA" id="ARBA00022989"/>
    </source>
</evidence>
<feature type="transmembrane region" description="Helical" evidence="6">
    <location>
        <begin position="177"/>
        <end position="197"/>
    </location>
</feature>
<dbReference type="PANTHER" id="PTHR30086:SF20">
    <property type="entry name" value="ARGININE EXPORTER PROTEIN ARGO-RELATED"/>
    <property type="match status" value="1"/>
</dbReference>
<comment type="subcellular location">
    <subcellularLocation>
        <location evidence="1">Cell membrane</location>
        <topology evidence="1">Multi-pass membrane protein</topology>
    </subcellularLocation>
</comment>
<dbReference type="InterPro" id="IPR001123">
    <property type="entry name" value="LeuE-type"/>
</dbReference>
<dbReference type="AlphaFoldDB" id="A0A7C9MBK3"/>
<gene>
    <name evidence="7" type="ORF">GQ651_01495</name>
</gene>
<keyword evidence="3 6" id="KW-0812">Transmembrane</keyword>